<dbReference type="STRING" id="329884.A0A4U0W2F9"/>
<dbReference type="EMBL" id="NAJQ01001591">
    <property type="protein sequence ID" value="TKA56113.1"/>
    <property type="molecule type" value="Genomic_DNA"/>
</dbReference>
<evidence type="ECO:0000313" key="1">
    <source>
        <dbReference type="EMBL" id="TKA56113.1"/>
    </source>
</evidence>
<keyword evidence="2" id="KW-1185">Reference proteome</keyword>
<protein>
    <submittedName>
        <fullName evidence="1">Uncharacterized protein</fullName>
    </submittedName>
</protein>
<dbReference type="AlphaFoldDB" id="A0A4U0W2F9"/>
<comment type="caution">
    <text evidence="1">The sequence shown here is derived from an EMBL/GenBank/DDBJ whole genome shotgun (WGS) entry which is preliminary data.</text>
</comment>
<gene>
    <name evidence="1" type="ORF">B0A55_12235</name>
</gene>
<evidence type="ECO:0000313" key="2">
    <source>
        <dbReference type="Proteomes" id="UP000309340"/>
    </source>
</evidence>
<sequence>MTATYTETLSECVYTSAGLGGYNNASSIVSNGATFYENMMYLSFKSVWAVNSCGSTIGTPRTGSLVGMPSSEVYSVCTHQGGSAAYPYNVQDLSGYLPQSAWNCQPYCNMVWNDLASGSGAPSEALPGDSAEDLDNFIQHASPGNFYVNDEQVFVTKGGYCAQFPSQEWYKPYVAVPPEVRNLDPEWQSCVLAFEGWTEYAYCCLHHRSTWFDSEQRPTELDACAHHYEEHCSYNISCFGTICSTIL</sequence>
<accession>A0A4U0W2F9</accession>
<dbReference type="Proteomes" id="UP000309340">
    <property type="component" value="Unassembled WGS sequence"/>
</dbReference>
<proteinExistence type="predicted"/>
<reference evidence="1 2" key="1">
    <citation type="submission" date="2017-03" db="EMBL/GenBank/DDBJ databases">
        <title>Genomes of endolithic fungi from Antarctica.</title>
        <authorList>
            <person name="Coleine C."/>
            <person name="Masonjones S."/>
            <person name="Stajich J.E."/>
        </authorList>
    </citation>
    <scope>NUCLEOTIDE SEQUENCE [LARGE SCALE GENOMIC DNA]</scope>
    <source>
        <strain evidence="1 2">CCFEE 5184</strain>
    </source>
</reference>
<dbReference type="OrthoDB" id="3920845at2759"/>
<organism evidence="1 2">
    <name type="scientific">Friedmanniomyces simplex</name>
    <dbReference type="NCBI Taxonomy" id="329884"/>
    <lineage>
        <taxon>Eukaryota</taxon>
        <taxon>Fungi</taxon>
        <taxon>Dikarya</taxon>
        <taxon>Ascomycota</taxon>
        <taxon>Pezizomycotina</taxon>
        <taxon>Dothideomycetes</taxon>
        <taxon>Dothideomycetidae</taxon>
        <taxon>Mycosphaerellales</taxon>
        <taxon>Teratosphaeriaceae</taxon>
        <taxon>Friedmanniomyces</taxon>
    </lineage>
</organism>
<name>A0A4U0W2F9_9PEZI</name>